<evidence type="ECO:0000256" key="1">
    <source>
        <dbReference type="SAM" id="MobiDB-lite"/>
    </source>
</evidence>
<sequence>SGQVIEGRVEVQHRAAGASEKPVTLPSARLSLSAFHEARVMYWDYEGTAQKRTVGQVKLDTEQGHEWHRFPISDAELQSGPITLSPLPPYESDKSHSATFPFRFTLPTRVAVTEYNKIPYNEPRDRPQLIALRRAPP</sequence>
<dbReference type="Proteomes" id="UP000009131">
    <property type="component" value="Unassembled WGS sequence"/>
</dbReference>
<dbReference type="HOGENOM" id="CLU_1880356_0_0_1"/>
<comment type="caution">
    <text evidence="2">The sequence shown here is derived from an EMBL/GenBank/DDBJ whole genome shotgun (WGS) entry which is preliminary data.</text>
</comment>
<reference evidence="2 3" key="1">
    <citation type="journal article" date="2011" name="J. Gen. Appl. Microbiol.">
        <title>Draft genome sequencing of the enigmatic basidiomycete Mixia osmundae.</title>
        <authorList>
            <person name="Nishida H."/>
            <person name="Nagatsuka Y."/>
            <person name="Sugiyama J."/>
        </authorList>
    </citation>
    <scope>NUCLEOTIDE SEQUENCE [LARGE SCALE GENOMIC DNA]</scope>
    <source>
        <strain evidence="3">CBS 9802 / IAM 14324 / JCM 22182 / KY 12970</strain>
    </source>
</reference>
<organism evidence="2 3">
    <name type="scientific">Mixia osmundae (strain CBS 9802 / IAM 14324 / JCM 22182 / KY 12970)</name>
    <dbReference type="NCBI Taxonomy" id="764103"/>
    <lineage>
        <taxon>Eukaryota</taxon>
        <taxon>Fungi</taxon>
        <taxon>Dikarya</taxon>
        <taxon>Basidiomycota</taxon>
        <taxon>Pucciniomycotina</taxon>
        <taxon>Mixiomycetes</taxon>
        <taxon>Mixiales</taxon>
        <taxon>Mixiaceae</taxon>
        <taxon>Mixia</taxon>
    </lineage>
</organism>
<dbReference type="InParanoid" id="G7DST6"/>
<protein>
    <submittedName>
        <fullName evidence="2">Uncharacterized protein</fullName>
    </submittedName>
</protein>
<gene>
    <name evidence="2" type="primary">Mo00290</name>
    <name evidence="2" type="ORF">E5Q_00290</name>
</gene>
<dbReference type="AlphaFoldDB" id="G7DST6"/>
<feature type="non-terminal residue" evidence="2">
    <location>
        <position position="1"/>
    </location>
</feature>
<feature type="region of interest" description="Disordered" evidence="1">
    <location>
        <begin position="69"/>
        <end position="95"/>
    </location>
</feature>
<dbReference type="EMBL" id="BABT02000010">
    <property type="protein sequence ID" value="GAA93646.1"/>
    <property type="molecule type" value="Genomic_DNA"/>
</dbReference>
<evidence type="ECO:0000313" key="3">
    <source>
        <dbReference type="Proteomes" id="UP000009131"/>
    </source>
</evidence>
<accession>G7DST6</accession>
<keyword evidence="3" id="KW-1185">Reference proteome</keyword>
<name>G7DST6_MIXOS</name>
<proteinExistence type="predicted"/>
<feature type="non-terminal residue" evidence="2">
    <location>
        <position position="137"/>
    </location>
</feature>
<reference evidence="2 3" key="2">
    <citation type="journal article" date="2012" name="Open Biol.">
        <title>Characteristics of nucleosomes and linker DNA regions on the genome of the basidiomycete Mixia osmundae revealed by mono- and dinucleosome mapping.</title>
        <authorList>
            <person name="Nishida H."/>
            <person name="Kondo S."/>
            <person name="Matsumoto T."/>
            <person name="Suzuki Y."/>
            <person name="Yoshikawa H."/>
            <person name="Taylor T.D."/>
            <person name="Sugiyama J."/>
        </authorList>
    </citation>
    <scope>NUCLEOTIDE SEQUENCE [LARGE SCALE GENOMIC DNA]</scope>
    <source>
        <strain evidence="3">CBS 9802 / IAM 14324 / JCM 22182 / KY 12970</strain>
    </source>
</reference>
<evidence type="ECO:0000313" key="2">
    <source>
        <dbReference type="EMBL" id="GAA93646.1"/>
    </source>
</evidence>